<dbReference type="PANTHER" id="PTHR30040:SF2">
    <property type="entry name" value="FAD:PROTEIN FMN TRANSFERASE"/>
    <property type="match status" value="1"/>
</dbReference>
<evidence type="ECO:0000256" key="8">
    <source>
        <dbReference type="ARBA" id="ARBA00031306"/>
    </source>
</evidence>
<evidence type="ECO:0000313" key="12">
    <source>
        <dbReference type="EMBL" id="EKE27041.1"/>
    </source>
</evidence>
<comment type="caution">
    <text evidence="12">The sequence shown here is derived from an EMBL/GenBank/DDBJ whole genome shotgun (WGS) entry which is preliminary data.</text>
</comment>
<accession>K2F7B8</accession>
<evidence type="ECO:0000256" key="1">
    <source>
        <dbReference type="ARBA" id="ARBA00011955"/>
    </source>
</evidence>
<dbReference type="GO" id="GO:0046872">
    <property type="term" value="F:metal ion binding"/>
    <property type="evidence" value="ECO:0007669"/>
    <property type="project" value="UniProtKB-UniRule"/>
</dbReference>
<dbReference type="AlphaFoldDB" id="K2F7B8"/>
<dbReference type="EC" id="2.7.1.180" evidence="1 10"/>
<organism evidence="12">
    <name type="scientific">uncultured bacterium</name>
    <name type="common">gcode 4</name>
    <dbReference type="NCBI Taxonomy" id="1234023"/>
    <lineage>
        <taxon>Bacteria</taxon>
        <taxon>environmental samples</taxon>
    </lineage>
</organism>
<evidence type="ECO:0000256" key="10">
    <source>
        <dbReference type="PIRNR" id="PIRNR006268"/>
    </source>
</evidence>
<dbReference type="EMBL" id="AMFJ01000593">
    <property type="protein sequence ID" value="EKE27041.1"/>
    <property type="molecule type" value="Genomic_DNA"/>
</dbReference>
<gene>
    <name evidence="12" type="ORF">ACD_4C00077G0002</name>
</gene>
<protein>
    <recommendedName>
        <fullName evidence="2 10">FAD:protein FMN transferase</fullName>
        <ecNumber evidence="1 10">2.7.1.180</ecNumber>
    </recommendedName>
    <alternativeName>
        <fullName evidence="8 10">Flavin transferase</fullName>
    </alternativeName>
</protein>
<keyword evidence="3 10" id="KW-0285">Flavoprotein</keyword>
<keyword evidence="6 10" id="KW-0274">FAD</keyword>
<sequence length="298" mass="35367">MEYQKTKKMLWTDIEISVISDDSNTEKIIDSVFEFFGLFEKEFSRFLPDSSLNLLNYNKKLEVSERFIDLISLSKRFYKKTGWYFNPLVNISNFWYSNSFDSGDFIKTETKTNIDFDLLKIEWKTVILEKNQNLDFWWIGKWYAVDLASQILLDLWYDDFFVNAWWDIYASGFYINGNGWIIGIENPFDLSLLATMNISNKAIATSGNYRRKWEIEWKKHHHIINPKTQNNDFQKVSVSIIADKTYEADALNKAIFNMDTLEAIKFMEKNGLSWIIISSSKKVFYTKDMISKYDLRFT</sequence>
<dbReference type="PIRSF" id="PIRSF006268">
    <property type="entry name" value="ApbE"/>
    <property type="match status" value="1"/>
</dbReference>
<reference evidence="12" key="1">
    <citation type="journal article" date="2012" name="Science">
        <title>Fermentation, hydrogen, and sulfur metabolism in multiple uncultivated bacterial phyla.</title>
        <authorList>
            <person name="Wrighton K.C."/>
            <person name="Thomas B.C."/>
            <person name="Sharon I."/>
            <person name="Miller C.S."/>
            <person name="Castelle C.J."/>
            <person name="VerBerkmoes N.C."/>
            <person name="Wilkins M.J."/>
            <person name="Hettich R.L."/>
            <person name="Lipton M.S."/>
            <person name="Williams K.H."/>
            <person name="Long P.E."/>
            <person name="Banfield J.F."/>
        </authorList>
    </citation>
    <scope>NUCLEOTIDE SEQUENCE [LARGE SCALE GENOMIC DNA]</scope>
</reference>
<evidence type="ECO:0000256" key="7">
    <source>
        <dbReference type="ARBA" id="ARBA00022842"/>
    </source>
</evidence>
<evidence type="ECO:0000256" key="6">
    <source>
        <dbReference type="ARBA" id="ARBA00022827"/>
    </source>
</evidence>
<dbReference type="SUPFAM" id="SSF143631">
    <property type="entry name" value="ApbE-like"/>
    <property type="match status" value="1"/>
</dbReference>
<dbReference type="GO" id="GO:0016740">
    <property type="term" value="F:transferase activity"/>
    <property type="evidence" value="ECO:0007669"/>
    <property type="project" value="UniProtKB-UniRule"/>
</dbReference>
<evidence type="ECO:0000256" key="11">
    <source>
        <dbReference type="PIRSR" id="PIRSR006268-2"/>
    </source>
</evidence>
<comment type="similarity">
    <text evidence="10">Belongs to the ApbE family.</text>
</comment>
<dbReference type="Gene3D" id="3.10.520.10">
    <property type="entry name" value="ApbE-like domains"/>
    <property type="match status" value="1"/>
</dbReference>
<evidence type="ECO:0000256" key="9">
    <source>
        <dbReference type="ARBA" id="ARBA00048540"/>
    </source>
</evidence>
<evidence type="ECO:0000256" key="2">
    <source>
        <dbReference type="ARBA" id="ARBA00016337"/>
    </source>
</evidence>
<dbReference type="InterPro" id="IPR024932">
    <property type="entry name" value="ApbE"/>
</dbReference>
<dbReference type="Pfam" id="PF02424">
    <property type="entry name" value="ApbE"/>
    <property type="match status" value="1"/>
</dbReference>
<keyword evidence="4 10" id="KW-0808">Transferase</keyword>
<keyword evidence="5 10" id="KW-0479">Metal-binding</keyword>
<evidence type="ECO:0000256" key="5">
    <source>
        <dbReference type="ARBA" id="ARBA00022723"/>
    </source>
</evidence>
<dbReference type="PANTHER" id="PTHR30040">
    <property type="entry name" value="THIAMINE BIOSYNTHESIS LIPOPROTEIN APBE"/>
    <property type="match status" value="1"/>
</dbReference>
<evidence type="ECO:0000256" key="3">
    <source>
        <dbReference type="ARBA" id="ARBA00022630"/>
    </source>
</evidence>
<evidence type="ECO:0000256" key="4">
    <source>
        <dbReference type="ARBA" id="ARBA00022679"/>
    </source>
</evidence>
<comment type="cofactor">
    <cofactor evidence="11">
        <name>Mg(2+)</name>
        <dbReference type="ChEBI" id="CHEBI:18420"/>
    </cofactor>
    <cofactor evidence="11">
        <name>Mn(2+)</name>
        <dbReference type="ChEBI" id="CHEBI:29035"/>
    </cofactor>
    <text evidence="11">Magnesium. Can also use manganese.</text>
</comment>
<name>K2F7B8_9BACT</name>
<dbReference type="InterPro" id="IPR003374">
    <property type="entry name" value="ApbE-like_sf"/>
</dbReference>
<comment type="catalytic activity">
    <reaction evidence="9 10">
        <text>L-threonyl-[protein] + FAD = FMN-L-threonyl-[protein] + AMP + H(+)</text>
        <dbReference type="Rhea" id="RHEA:36847"/>
        <dbReference type="Rhea" id="RHEA-COMP:11060"/>
        <dbReference type="Rhea" id="RHEA-COMP:11061"/>
        <dbReference type="ChEBI" id="CHEBI:15378"/>
        <dbReference type="ChEBI" id="CHEBI:30013"/>
        <dbReference type="ChEBI" id="CHEBI:57692"/>
        <dbReference type="ChEBI" id="CHEBI:74257"/>
        <dbReference type="ChEBI" id="CHEBI:456215"/>
        <dbReference type="EC" id="2.7.1.180"/>
    </reaction>
</comment>
<proteinExistence type="inferred from homology"/>
<feature type="binding site" evidence="11">
    <location>
        <position position="249"/>
    </location>
    <ligand>
        <name>Mg(2+)</name>
        <dbReference type="ChEBI" id="CHEBI:18420"/>
    </ligand>
</feature>
<keyword evidence="7 10" id="KW-0460">Magnesium</keyword>